<dbReference type="Gene3D" id="1.10.150.60">
    <property type="entry name" value="ARID DNA-binding domain"/>
    <property type="match status" value="1"/>
</dbReference>
<evidence type="ECO:0000313" key="3">
    <source>
        <dbReference type="EMBL" id="CAI9535659.1"/>
    </source>
</evidence>
<feature type="compositionally biased region" description="Low complexity" evidence="1">
    <location>
        <begin position="295"/>
        <end position="315"/>
    </location>
</feature>
<sequence length="1236" mass="130825">ACQSHGSNGEDATPTIWLHKSLQPAARTSTRTLWLSSAALFFTNSTEISNGHAGSASRRNGHTVWTTDVFIWATGPRALFAAEPVSILQPTGTPPSAAANTTTVPVFSAATSSPILQPTTDFFVPASFQPACAAQFYPTAAVPISFTLHTATAAGSPHQFTKPVTIYPTSSSVPNFTTARIILFSIRGTAGEYLFSATLPSTTQELSQDSFTSQASSTPSMGSSKGQDELSMGMQPRPSSLPDLSGSIDDLPMGAEGALSPGVSTSGISSSQGEQSNPAQSPFSPHTSPHLPGIRGPSPSPVGSPASVAPSRSGPLSPTSVPGTQMPPRPPSGQSDGLIHPTMNQAGLGQERGYMQRNAQIPQYGSPQPGPALSPRQSTGTQMHAGMGPYQQNSMGSYGPQGGQYGPQGGYPRQPNYNAMPNAGYSGGGMAPLVTGGQMHGQGGMPQYGGRMGHSAMGNRQYGPNMGSMPPQVGSGMCPPPGGMNRKAQDTAGMHGTANSIQNRSPGYPSMNQGGMMGAGPPYGQGMNSMAAMMNTQGPPYMGGNMANNSGMAGSPELMGLSDVKLTQTPKMNNKADGTPKTETKSKKSSSSTTTNEKITKLYELGGEPERKMWVDRYLSFTEEKAMGMTNLPAVGRKPLDLYRLYMSVKDIGGLTQVNKNKKWRELATNLNVGTSSSAASSLKKQYIQCLYAFECKIERGEDPPPDIFASAEAKKQAKIQPPSPAGSGSMQGPQTPQSTSSSMAEGGDLKPPTPASTPHSQMPPMPGMRNNSVGLQDAYDGSDPSYQKRNSMTPNPGYQADMMGRMPYETNKDPYGGMRKGTDPFMSSGQGPSGAMGDPYSRAPGPAMSNMAQRQHYPYSGYDRVRPEPGLGPEGNMASGGTQPNMMPSNTDSGMYSPGRYPQQRHDTYSNQYPTQGTSSGSPYPSQQNPMYQQQNYKRPMDGSYGPSSKRHEGEIYSASYAGPQSVQGQPQAQPQQQQTPGSGVPPPPGQPSPAPSSQQTQDPYGQYGSNYPQGAGERRPPPSGQNQFPFQFGRERVPAAPGNNSQPPLPPSGMAGSSETSQPGAIWQGRGEIGYNYQGRPGPPTSSTQGPNYHSVPPRGEEMLLSEQRLSHEGQWQPHVNRQQPPYVPAAGPPLARPPPQSGYQASPSMPNHLPQVASPAHPSASGSPHLTQQISFLEDAESWTTCACIPHCAHPFSATTHPQGYNFPSWFCGSHTAHTKAKEETDFKRDWYT</sequence>
<dbReference type="InterPro" id="IPR021906">
    <property type="entry name" value="BAF250/Osa"/>
</dbReference>
<accession>A0ABN9AI27</accession>
<proteinExistence type="predicted"/>
<dbReference type="PANTHER" id="PTHR12656:SF12">
    <property type="entry name" value="AT-RICH INTERACTIVE DOMAIN-CONTAINING PROTEIN 1A"/>
    <property type="match status" value="1"/>
</dbReference>
<keyword evidence="4" id="KW-1185">Reference proteome</keyword>
<evidence type="ECO:0000256" key="1">
    <source>
        <dbReference type="SAM" id="MobiDB-lite"/>
    </source>
</evidence>
<dbReference type="Pfam" id="PF01388">
    <property type="entry name" value="ARID"/>
    <property type="match status" value="1"/>
</dbReference>
<feature type="region of interest" description="Disordered" evidence="1">
    <location>
        <begin position="1121"/>
        <end position="1173"/>
    </location>
</feature>
<feature type="compositionally biased region" description="Low complexity" evidence="1">
    <location>
        <begin position="260"/>
        <end position="276"/>
    </location>
</feature>
<dbReference type="CDD" id="cd16876">
    <property type="entry name" value="ARID_ARID1A"/>
    <property type="match status" value="1"/>
</dbReference>
<dbReference type="EMBL" id="CATNWA010000278">
    <property type="protein sequence ID" value="CAI9535659.1"/>
    <property type="molecule type" value="Genomic_DNA"/>
</dbReference>
<feature type="region of interest" description="Disordered" evidence="1">
    <location>
        <begin position="206"/>
        <end position="344"/>
    </location>
</feature>
<evidence type="ECO:0000313" key="4">
    <source>
        <dbReference type="Proteomes" id="UP001162483"/>
    </source>
</evidence>
<protein>
    <recommendedName>
        <fullName evidence="2">ARID domain-containing protein</fullName>
    </recommendedName>
</protein>
<feature type="compositionally biased region" description="Gly residues" evidence="1">
    <location>
        <begin position="399"/>
        <end position="409"/>
    </location>
</feature>
<feature type="non-terminal residue" evidence="3">
    <location>
        <position position="1"/>
    </location>
</feature>
<feature type="compositionally biased region" description="Polar residues" evidence="1">
    <location>
        <begin position="206"/>
        <end position="225"/>
    </location>
</feature>
<dbReference type="InterPro" id="IPR030094">
    <property type="entry name" value="ARID1A_ARID_BRIGHT_DNA-bd"/>
</dbReference>
<feature type="region of interest" description="Disordered" evidence="1">
    <location>
        <begin position="713"/>
        <end position="1101"/>
    </location>
</feature>
<evidence type="ECO:0000259" key="2">
    <source>
        <dbReference type="PROSITE" id="PS51011"/>
    </source>
</evidence>
<dbReference type="SUPFAM" id="SSF46774">
    <property type="entry name" value="ARID-like"/>
    <property type="match status" value="1"/>
</dbReference>
<feature type="compositionally biased region" description="Polar residues" evidence="1">
    <location>
        <begin position="910"/>
        <end position="938"/>
    </location>
</feature>
<dbReference type="SMART" id="SM01014">
    <property type="entry name" value="ARID"/>
    <property type="match status" value="1"/>
</dbReference>
<name>A0ABN9AI27_9NEOB</name>
<feature type="compositionally biased region" description="Polar residues" evidence="1">
    <location>
        <begin position="277"/>
        <end position="287"/>
    </location>
</feature>
<feature type="compositionally biased region" description="Polar residues" evidence="1">
    <location>
        <begin position="785"/>
        <end position="797"/>
    </location>
</feature>
<dbReference type="PROSITE" id="PS51011">
    <property type="entry name" value="ARID"/>
    <property type="match status" value="1"/>
</dbReference>
<feature type="domain" description="ARID" evidence="2">
    <location>
        <begin position="608"/>
        <end position="699"/>
    </location>
</feature>
<feature type="region of interest" description="Disordered" evidence="1">
    <location>
        <begin position="568"/>
        <end position="599"/>
    </location>
</feature>
<feature type="compositionally biased region" description="Low complexity" evidence="1">
    <location>
        <begin position="1160"/>
        <end position="1172"/>
    </location>
</feature>
<dbReference type="SMART" id="SM00501">
    <property type="entry name" value="BRIGHT"/>
    <property type="match status" value="1"/>
</dbReference>
<feature type="compositionally biased region" description="Polar residues" evidence="1">
    <location>
        <begin position="880"/>
        <end position="895"/>
    </location>
</feature>
<feature type="compositionally biased region" description="Pro residues" evidence="1">
    <location>
        <begin position="985"/>
        <end position="996"/>
    </location>
</feature>
<dbReference type="InterPro" id="IPR036431">
    <property type="entry name" value="ARID_dom_sf"/>
</dbReference>
<feature type="compositionally biased region" description="Low complexity" evidence="1">
    <location>
        <begin position="964"/>
        <end position="984"/>
    </location>
</feature>
<feature type="compositionally biased region" description="Pro residues" evidence="1">
    <location>
        <begin position="1128"/>
        <end position="1143"/>
    </location>
</feature>
<feature type="compositionally biased region" description="Pro residues" evidence="1">
    <location>
        <begin position="752"/>
        <end position="767"/>
    </location>
</feature>
<dbReference type="InterPro" id="IPR001606">
    <property type="entry name" value="ARID_dom"/>
</dbReference>
<reference evidence="3" key="1">
    <citation type="submission" date="2023-05" db="EMBL/GenBank/DDBJ databases">
        <authorList>
            <person name="Stuckert A."/>
        </authorList>
    </citation>
    <scope>NUCLEOTIDE SEQUENCE</scope>
</reference>
<comment type="caution">
    <text evidence="3">The sequence shown here is derived from an EMBL/GenBank/DDBJ whole genome shotgun (WGS) entry which is preliminary data.</text>
</comment>
<dbReference type="Proteomes" id="UP001162483">
    <property type="component" value="Unassembled WGS sequence"/>
</dbReference>
<feature type="compositionally biased region" description="Low complexity" evidence="1">
    <location>
        <begin position="731"/>
        <end position="744"/>
    </location>
</feature>
<gene>
    <name evidence="3" type="ORF">SPARVUS_LOCUS905777</name>
</gene>
<dbReference type="PANTHER" id="PTHR12656">
    <property type="entry name" value="BRG-1 ASSOCIATED FACTOR 250 BAF250"/>
    <property type="match status" value="1"/>
</dbReference>
<organism evidence="3 4">
    <name type="scientific">Staurois parvus</name>
    <dbReference type="NCBI Taxonomy" id="386267"/>
    <lineage>
        <taxon>Eukaryota</taxon>
        <taxon>Metazoa</taxon>
        <taxon>Chordata</taxon>
        <taxon>Craniata</taxon>
        <taxon>Vertebrata</taxon>
        <taxon>Euteleostomi</taxon>
        <taxon>Amphibia</taxon>
        <taxon>Batrachia</taxon>
        <taxon>Anura</taxon>
        <taxon>Neobatrachia</taxon>
        <taxon>Ranoidea</taxon>
        <taxon>Ranidae</taxon>
        <taxon>Staurois</taxon>
    </lineage>
</organism>
<feature type="region of interest" description="Disordered" evidence="1">
    <location>
        <begin position="360"/>
        <end position="417"/>
    </location>
</feature>